<dbReference type="EC" id="1.6.3.5" evidence="2"/>
<dbReference type="Gene3D" id="3.50.50.60">
    <property type="entry name" value="FAD/NAD(P)-binding domain"/>
    <property type="match status" value="2"/>
</dbReference>
<feature type="domain" description="Amine oxidase" evidence="1">
    <location>
        <begin position="12"/>
        <end position="431"/>
    </location>
</feature>
<sequence>MSDRVAIVGAGIAGATAAYRAAEAGLQPVVFERLDRVGGRINSIRKGDFVFDPGASVFLPSYSHAVELIKEIGLGADLSHTTANAAFPRNGQLHEIPYGLRGILSTKYISTASKLKALKLGIFMLRNQKHLGYGDSSGIAALDTESVADYCSRELNDELHEYVAGMMVRGTWLSSTAESSVGLLLWTLKNVGAPGLHGIRGGNVRLPQKLLEGLEVRLGQTVTNVTADGDEAVVTCEGSDPERFSACIITTPADQAVAMYPQMSAVQRKLYDGIAYSALVNVSLGLATRPQIPAAYVLVAPCESDELIGVIADHVKAPGRAPDHKGLITITIDGRSAWAQQHDGEPDQVFIDKALELIRPYYGDLRDQIEEHNVARWPQVVPVNATGYFKRIAAYEQSINDRDPVHFAGDLDPVAGLNAACVSGDKAAARVVRRAANTRRRTTVGAR</sequence>
<dbReference type="Gene3D" id="3.90.660.20">
    <property type="entry name" value="Protoporphyrinogen oxidase, mitochondrial, domain 2"/>
    <property type="match status" value="1"/>
</dbReference>
<dbReference type="PANTHER" id="PTHR42923">
    <property type="entry name" value="PROTOPORPHYRINOGEN OXIDASE"/>
    <property type="match status" value="1"/>
</dbReference>
<dbReference type="Gene3D" id="1.10.3110.10">
    <property type="entry name" value="protoporphyrinogen ix oxidase, domain 3"/>
    <property type="match status" value="1"/>
</dbReference>
<evidence type="ECO:0000313" key="2">
    <source>
        <dbReference type="EMBL" id="XAY07331.1"/>
    </source>
</evidence>
<accession>A0AAU7B001</accession>
<dbReference type="EMBL" id="CP114014">
    <property type="protein sequence ID" value="XAY07331.1"/>
    <property type="molecule type" value="Genomic_DNA"/>
</dbReference>
<dbReference type="Pfam" id="PF01593">
    <property type="entry name" value="Amino_oxidase"/>
    <property type="match status" value="1"/>
</dbReference>
<dbReference type="InterPro" id="IPR050464">
    <property type="entry name" value="Zeta_carotene_desat/Oxidored"/>
</dbReference>
<dbReference type="AlphaFoldDB" id="A0AAU7B001"/>
<protein>
    <submittedName>
        <fullName evidence="2">Renalase</fullName>
        <ecNumber evidence="2">1.6.3.5</ecNumber>
    </submittedName>
</protein>
<dbReference type="GO" id="GO:0016491">
    <property type="term" value="F:oxidoreductase activity"/>
    <property type="evidence" value="ECO:0007669"/>
    <property type="project" value="UniProtKB-KW"/>
</dbReference>
<name>A0AAU7B001_9ACTN</name>
<dbReference type="SUPFAM" id="SSF51905">
    <property type="entry name" value="FAD/NAD(P)-binding domain"/>
    <property type="match status" value="1"/>
</dbReference>
<organism evidence="2">
    <name type="scientific">Paraconexibacter sp. AEG42_29</name>
    <dbReference type="NCBI Taxonomy" id="2997339"/>
    <lineage>
        <taxon>Bacteria</taxon>
        <taxon>Bacillati</taxon>
        <taxon>Actinomycetota</taxon>
        <taxon>Thermoleophilia</taxon>
        <taxon>Solirubrobacterales</taxon>
        <taxon>Paraconexibacteraceae</taxon>
        <taxon>Paraconexibacter</taxon>
    </lineage>
</organism>
<dbReference type="KEGG" id="parq:DSM112329_04212"/>
<dbReference type="InterPro" id="IPR036188">
    <property type="entry name" value="FAD/NAD-bd_sf"/>
</dbReference>
<keyword evidence="2" id="KW-0560">Oxidoreductase</keyword>
<proteinExistence type="predicted"/>
<evidence type="ECO:0000259" key="1">
    <source>
        <dbReference type="Pfam" id="PF01593"/>
    </source>
</evidence>
<dbReference type="SUPFAM" id="SSF54373">
    <property type="entry name" value="FAD-linked reductases, C-terminal domain"/>
    <property type="match status" value="1"/>
</dbReference>
<dbReference type="RefSeq" id="WP_354698530.1">
    <property type="nucleotide sequence ID" value="NZ_CP114014.1"/>
</dbReference>
<reference evidence="2" key="1">
    <citation type="submission" date="2022-12" db="EMBL/GenBank/DDBJ databases">
        <title>Paraconexibacter alkalitolerans sp. nov. and Baekduia alba sp. nov., isolated from soil and emended description of the genera Paraconexibacter (Chun et al., 2020) and Baekduia (An et al., 2020).</title>
        <authorList>
            <person name="Vieira S."/>
            <person name="Huber K.J."/>
            <person name="Geppert A."/>
            <person name="Wolf J."/>
            <person name="Neumann-Schaal M."/>
            <person name="Muesken M."/>
            <person name="Overmann J."/>
        </authorList>
    </citation>
    <scope>NUCLEOTIDE SEQUENCE</scope>
    <source>
        <strain evidence="2">AEG42_29</strain>
    </source>
</reference>
<gene>
    <name evidence="2" type="ORF">DSM112329_04212</name>
</gene>
<dbReference type="InterPro" id="IPR002937">
    <property type="entry name" value="Amino_oxidase"/>
</dbReference>